<dbReference type="InterPro" id="IPR017896">
    <property type="entry name" value="4Fe4S_Fe-S-bd"/>
</dbReference>
<keyword evidence="3" id="KW-0411">Iron-sulfur</keyword>
<evidence type="ECO:0000256" key="1">
    <source>
        <dbReference type="ARBA" id="ARBA00022723"/>
    </source>
</evidence>
<dbReference type="Pfam" id="PF00037">
    <property type="entry name" value="Fer4"/>
    <property type="match status" value="2"/>
</dbReference>
<dbReference type="InterPro" id="IPR002586">
    <property type="entry name" value="CobQ/CobB/MinD/ParA_Nub-bd_dom"/>
</dbReference>
<feature type="domain" description="4Fe-4S ferredoxin-type" evidence="4">
    <location>
        <begin position="92"/>
        <end position="120"/>
    </location>
</feature>
<proteinExistence type="predicted"/>
<dbReference type="PROSITE" id="PS00198">
    <property type="entry name" value="4FE4S_FER_1"/>
    <property type="match status" value="1"/>
</dbReference>
<evidence type="ECO:0000313" key="6">
    <source>
        <dbReference type="Proteomes" id="UP001594288"/>
    </source>
</evidence>
<dbReference type="SUPFAM" id="SSF54862">
    <property type="entry name" value="4Fe-4S ferredoxins"/>
    <property type="match status" value="1"/>
</dbReference>
<dbReference type="PANTHER" id="PTHR43063">
    <property type="entry name" value="4FE-4S CLUSTER CONTAINING PARA FAMILY ATPASE PROTEIN"/>
    <property type="match status" value="1"/>
</dbReference>
<comment type="caution">
    <text evidence="5">The sequence shown here is derived from an EMBL/GenBank/DDBJ whole genome shotgun (WGS) entry which is preliminary data.</text>
</comment>
<accession>A0ABV6YPW2</accession>
<organism evidence="5 6">
    <name type="scientific">Eiseniibacteriota bacterium</name>
    <dbReference type="NCBI Taxonomy" id="2212470"/>
    <lineage>
        <taxon>Bacteria</taxon>
        <taxon>Candidatus Eiseniibacteriota</taxon>
    </lineage>
</organism>
<protein>
    <submittedName>
        <fullName evidence="5">P-loop NTPase</fullName>
    </submittedName>
</protein>
<dbReference type="PROSITE" id="PS51379">
    <property type="entry name" value="4FE4S_FER_2"/>
    <property type="match status" value="2"/>
</dbReference>
<dbReference type="InterPro" id="IPR017900">
    <property type="entry name" value="4Fe4S_Fe_S_CS"/>
</dbReference>
<dbReference type="InterPro" id="IPR027417">
    <property type="entry name" value="P-loop_NTPase"/>
</dbReference>
<evidence type="ECO:0000259" key="4">
    <source>
        <dbReference type="PROSITE" id="PS51379"/>
    </source>
</evidence>
<keyword evidence="6" id="KW-1185">Reference proteome</keyword>
<evidence type="ECO:0000256" key="2">
    <source>
        <dbReference type="ARBA" id="ARBA00023004"/>
    </source>
</evidence>
<dbReference type="CDD" id="cd03110">
    <property type="entry name" value="SIMIBI_bact_arch"/>
    <property type="match status" value="1"/>
</dbReference>
<dbReference type="PANTHER" id="PTHR43063:SF1">
    <property type="entry name" value="4FE-4S CLUSTER CONTAINING PARA FAMILY ATPASE PROTEIN"/>
    <property type="match status" value="1"/>
</dbReference>
<keyword evidence="1" id="KW-0479">Metal-binding</keyword>
<sequence length="292" mass="31545">MSMIAVASGKGGTGKTTVAAALALSLREVVSSLRFMDCDVEEPNAAVLLRPDIEGETPVVLKTPRVEPARCTGCERCREICEFNAIAVVNQQAMIFDNLCHSCGGCVLACPEDAISEMDRTIGKIEFGHRDNIEFMSGVLNVGEAMATPVIRALKARGQDARGDNNALTLIDAPPGTACPVIATVKDCDYCILVTEPTPFGVYDLDLMYQVVSELGIRAGIVVNKDDGEGLELEAYASDNDIPILMRIPLERDIAVQYSKGVPLVEVDDRWGSEFRGLYEKVRGELCQSPSK</sequence>
<gene>
    <name evidence="5" type="ORF">ACFL2Z_04160</name>
</gene>
<feature type="domain" description="4Fe-4S ferredoxin-type" evidence="4">
    <location>
        <begin position="62"/>
        <end position="91"/>
    </location>
</feature>
<evidence type="ECO:0000256" key="3">
    <source>
        <dbReference type="ARBA" id="ARBA00023014"/>
    </source>
</evidence>
<dbReference type="Proteomes" id="UP001594288">
    <property type="component" value="Unassembled WGS sequence"/>
</dbReference>
<dbReference type="Pfam" id="PF01656">
    <property type="entry name" value="CbiA"/>
    <property type="match status" value="1"/>
</dbReference>
<keyword evidence="2" id="KW-0408">Iron</keyword>
<name>A0ABV6YPW2_UNCEI</name>
<evidence type="ECO:0000313" key="5">
    <source>
        <dbReference type="EMBL" id="MFC1800090.1"/>
    </source>
</evidence>
<dbReference type="Gene3D" id="3.40.50.300">
    <property type="entry name" value="P-loop containing nucleotide triphosphate hydrolases"/>
    <property type="match status" value="1"/>
</dbReference>
<dbReference type="SUPFAM" id="SSF52540">
    <property type="entry name" value="P-loop containing nucleoside triphosphate hydrolases"/>
    <property type="match status" value="1"/>
</dbReference>
<reference evidence="5 6" key="1">
    <citation type="submission" date="2024-09" db="EMBL/GenBank/DDBJ databases">
        <authorList>
            <person name="D'Angelo T."/>
        </authorList>
    </citation>
    <scope>NUCLEOTIDE SEQUENCE [LARGE SCALE GENOMIC DNA]</scope>
    <source>
        <strain evidence="5">SAG AM-311-F02</strain>
    </source>
</reference>
<dbReference type="EMBL" id="JBHPEI010000066">
    <property type="protein sequence ID" value="MFC1800090.1"/>
    <property type="molecule type" value="Genomic_DNA"/>
</dbReference>
<dbReference type="Gene3D" id="3.30.70.20">
    <property type="match status" value="1"/>
</dbReference>